<evidence type="ECO:0000259" key="1">
    <source>
        <dbReference type="PROSITE" id="PS51729"/>
    </source>
</evidence>
<dbReference type="Pfam" id="PF14542">
    <property type="entry name" value="Acetyltransf_CG"/>
    <property type="match status" value="1"/>
</dbReference>
<dbReference type="PANTHER" id="PTHR31435:SF10">
    <property type="entry name" value="BSR4717 PROTEIN"/>
    <property type="match status" value="1"/>
</dbReference>
<dbReference type="PANTHER" id="PTHR31435">
    <property type="entry name" value="PROTEIN NATD1"/>
    <property type="match status" value="1"/>
</dbReference>
<dbReference type="EMBL" id="JAFBBZ010000001">
    <property type="protein sequence ID" value="MBM7506381.1"/>
    <property type="molecule type" value="Genomic_DNA"/>
</dbReference>
<dbReference type="RefSeq" id="WP_193668710.1">
    <property type="nucleotide sequence ID" value="NZ_CAXICV010000075.1"/>
</dbReference>
<accession>A0ABS2M5B3</accession>
<dbReference type="InterPro" id="IPR016181">
    <property type="entry name" value="Acyl_CoA_acyltransferase"/>
</dbReference>
<keyword evidence="3" id="KW-1185">Reference proteome</keyword>
<dbReference type="CDD" id="cd04301">
    <property type="entry name" value="NAT_SF"/>
    <property type="match status" value="1"/>
</dbReference>
<dbReference type="Gene3D" id="3.40.630.30">
    <property type="match status" value="1"/>
</dbReference>
<evidence type="ECO:0000313" key="2">
    <source>
        <dbReference type="EMBL" id="MBM7506381.1"/>
    </source>
</evidence>
<feature type="domain" description="N-acetyltransferase" evidence="1">
    <location>
        <begin position="7"/>
        <end position="96"/>
    </location>
</feature>
<comment type="caution">
    <text evidence="2">The sequence shown here is derived from an EMBL/GenBank/DDBJ whole genome shotgun (WGS) entry which is preliminary data.</text>
</comment>
<evidence type="ECO:0000313" key="3">
    <source>
        <dbReference type="Proteomes" id="UP000732378"/>
    </source>
</evidence>
<dbReference type="PROSITE" id="PS51729">
    <property type="entry name" value="GNAT_YJDJ"/>
    <property type="match status" value="1"/>
</dbReference>
<reference evidence="2 3" key="1">
    <citation type="submission" date="2021-01" db="EMBL/GenBank/DDBJ databases">
        <title>Sequencing the genomes of 1000 actinobacteria strains.</title>
        <authorList>
            <person name="Klenk H.-P."/>
        </authorList>
    </citation>
    <scope>NUCLEOTIDE SEQUENCE [LARGE SCALE GENOMIC DNA]</scope>
    <source>
        <strain evidence="2 3">DSM 18239</strain>
    </source>
</reference>
<gene>
    <name evidence="2" type="ORF">JOE61_000195</name>
</gene>
<sequence length="97" mass="10391">MSDLTVTDQPEQQRYVAHVDGVEAGAAQYELADDPARIVFTHTVVDDGFEGEGVGSALARTALDDVRAAGERSVVARCSFVAGWIDKHPDYQDLLAG</sequence>
<dbReference type="Proteomes" id="UP000732378">
    <property type="component" value="Unassembled WGS sequence"/>
</dbReference>
<dbReference type="InterPro" id="IPR031165">
    <property type="entry name" value="GNAT_YJDJ"/>
</dbReference>
<proteinExistence type="predicted"/>
<protein>
    <submittedName>
        <fullName evidence="2">GNAT family acetyltransferase</fullName>
    </submittedName>
</protein>
<dbReference type="InterPro" id="IPR045057">
    <property type="entry name" value="Gcn5-rel_NAT"/>
</dbReference>
<dbReference type="SUPFAM" id="SSF55729">
    <property type="entry name" value="Acyl-CoA N-acyltransferases (Nat)"/>
    <property type="match status" value="1"/>
</dbReference>
<organism evidence="2 3">
    <name type="scientific">Nocardioides salarius</name>
    <dbReference type="NCBI Taxonomy" id="374513"/>
    <lineage>
        <taxon>Bacteria</taxon>
        <taxon>Bacillati</taxon>
        <taxon>Actinomycetota</taxon>
        <taxon>Actinomycetes</taxon>
        <taxon>Propionibacteriales</taxon>
        <taxon>Nocardioidaceae</taxon>
        <taxon>Nocardioides</taxon>
    </lineage>
</organism>
<name>A0ABS2M5B3_9ACTN</name>